<keyword evidence="1" id="KW-1133">Transmembrane helix</keyword>
<sequence>MVKSTRRKLRQRPPTGAALVEMAMVLPLIMLFFTAMLEIGRVLMLQHTADAAAYEAARSAIVPGATAADAEQVAQQLIDAAGLTQAAIEVTPDTITEFTPLITVKVEIPVGENSWITPQHVVALTVSSEVTLMCERSPVTRLVAVDQLNAKKQTMQHD</sequence>
<dbReference type="OrthoDB" id="271198at2"/>
<keyword evidence="1" id="KW-0472">Membrane</keyword>
<dbReference type="InterPro" id="IPR012495">
    <property type="entry name" value="TadE-like_dom"/>
</dbReference>
<evidence type="ECO:0000313" key="3">
    <source>
        <dbReference type="EMBL" id="QDV40791.1"/>
    </source>
</evidence>
<keyword evidence="4" id="KW-1185">Reference proteome</keyword>
<organism evidence="3 4">
    <name type="scientific">Stieleria neptunia</name>
    <dbReference type="NCBI Taxonomy" id="2527979"/>
    <lineage>
        <taxon>Bacteria</taxon>
        <taxon>Pseudomonadati</taxon>
        <taxon>Planctomycetota</taxon>
        <taxon>Planctomycetia</taxon>
        <taxon>Pirellulales</taxon>
        <taxon>Pirellulaceae</taxon>
        <taxon>Stieleria</taxon>
    </lineage>
</organism>
<protein>
    <submittedName>
        <fullName evidence="3">TadE-like protein</fullName>
    </submittedName>
</protein>
<dbReference type="RefSeq" id="WP_145384606.1">
    <property type="nucleotide sequence ID" value="NZ_CP037423.1"/>
</dbReference>
<dbReference type="KEGG" id="snep:Enr13x_06270"/>
<evidence type="ECO:0000259" key="2">
    <source>
        <dbReference type="Pfam" id="PF07811"/>
    </source>
</evidence>
<accession>A0A518HIW1</accession>
<name>A0A518HIW1_9BACT</name>
<dbReference type="Pfam" id="PF07811">
    <property type="entry name" value="TadE"/>
    <property type="match status" value="1"/>
</dbReference>
<reference evidence="3 4" key="1">
    <citation type="submission" date="2019-03" db="EMBL/GenBank/DDBJ databases">
        <title>Deep-cultivation of Planctomycetes and their phenomic and genomic characterization uncovers novel biology.</title>
        <authorList>
            <person name="Wiegand S."/>
            <person name="Jogler M."/>
            <person name="Boedeker C."/>
            <person name="Pinto D."/>
            <person name="Vollmers J."/>
            <person name="Rivas-Marin E."/>
            <person name="Kohn T."/>
            <person name="Peeters S.H."/>
            <person name="Heuer A."/>
            <person name="Rast P."/>
            <person name="Oberbeckmann S."/>
            <person name="Bunk B."/>
            <person name="Jeske O."/>
            <person name="Meyerdierks A."/>
            <person name="Storesund J.E."/>
            <person name="Kallscheuer N."/>
            <person name="Luecker S."/>
            <person name="Lage O.M."/>
            <person name="Pohl T."/>
            <person name="Merkel B.J."/>
            <person name="Hornburger P."/>
            <person name="Mueller R.-W."/>
            <person name="Bruemmer F."/>
            <person name="Labrenz M."/>
            <person name="Spormann A.M."/>
            <person name="Op den Camp H."/>
            <person name="Overmann J."/>
            <person name="Amann R."/>
            <person name="Jetten M.S.M."/>
            <person name="Mascher T."/>
            <person name="Medema M.H."/>
            <person name="Devos D.P."/>
            <person name="Kaster A.-K."/>
            <person name="Ovreas L."/>
            <person name="Rohde M."/>
            <person name="Galperin M.Y."/>
            <person name="Jogler C."/>
        </authorList>
    </citation>
    <scope>NUCLEOTIDE SEQUENCE [LARGE SCALE GENOMIC DNA]</scope>
    <source>
        <strain evidence="3 4">Enr13</strain>
    </source>
</reference>
<dbReference type="Proteomes" id="UP000319004">
    <property type="component" value="Chromosome"/>
</dbReference>
<feature type="domain" description="TadE-like" evidence="2">
    <location>
        <begin position="16"/>
        <end position="58"/>
    </location>
</feature>
<proteinExistence type="predicted"/>
<dbReference type="EMBL" id="CP037423">
    <property type="protein sequence ID" value="QDV40791.1"/>
    <property type="molecule type" value="Genomic_DNA"/>
</dbReference>
<evidence type="ECO:0000256" key="1">
    <source>
        <dbReference type="SAM" id="Phobius"/>
    </source>
</evidence>
<keyword evidence="1" id="KW-0812">Transmembrane</keyword>
<gene>
    <name evidence="3" type="ORF">Enr13x_06270</name>
</gene>
<feature type="transmembrane region" description="Helical" evidence="1">
    <location>
        <begin position="16"/>
        <end position="37"/>
    </location>
</feature>
<evidence type="ECO:0000313" key="4">
    <source>
        <dbReference type="Proteomes" id="UP000319004"/>
    </source>
</evidence>
<dbReference type="AlphaFoldDB" id="A0A518HIW1"/>